<dbReference type="AlphaFoldDB" id="A0ABD2NT60"/>
<evidence type="ECO:0000313" key="2">
    <source>
        <dbReference type="EMBL" id="KAL3281896.1"/>
    </source>
</evidence>
<feature type="compositionally biased region" description="Polar residues" evidence="1">
    <location>
        <begin position="54"/>
        <end position="71"/>
    </location>
</feature>
<proteinExistence type="predicted"/>
<dbReference type="EMBL" id="JABFTP020000144">
    <property type="protein sequence ID" value="KAL3281896.1"/>
    <property type="molecule type" value="Genomic_DNA"/>
</dbReference>
<name>A0ABD2NT60_9CUCU</name>
<reference evidence="2 3" key="1">
    <citation type="journal article" date="2021" name="BMC Biol.">
        <title>Horizontally acquired antibacterial genes associated with adaptive radiation of ladybird beetles.</title>
        <authorList>
            <person name="Li H.S."/>
            <person name="Tang X.F."/>
            <person name="Huang Y.H."/>
            <person name="Xu Z.Y."/>
            <person name="Chen M.L."/>
            <person name="Du X.Y."/>
            <person name="Qiu B.Y."/>
            <person name="Chen P.T."/>
            <person name="Zhang W."/>
            <person name="Slipinski A."/>
            <person name="Escalona H.E."/>
            <person name="Waterhouse R.M."/>
            <person name="Zwick A."/>
            <person name="Pang H."/>
        </authorList>
    </citation>
    <scope>NUCLEOTIDE SEQUENCE [LARGE SCALE GENOMIC DNA]</scope>
    <source>
        <strain evidence="2">SYSU2018</strain>
    </source>
</reference>
<feature type="compositionally biased region" description="Polar residues" evidence="1">
    <location>
        <begin position="7"/>
        <end position="23"/>
    </location>
</feature>
<feature type="compositionally biased region" description="Basic and acidic residues" evidence="1">
    <location>
        <begin position="98"/>
        <end position="111"/>
    </location>
</feature>
<feature type="region of interest" description="Disordered" evidence="1">
    <location>
        <begin position="51"/>
        <end position="71"/>
    </location>
</feature>
<sequence length="130" mass="14952">MGVHFVQQLQKTNPENFTDKSYSYNNQGFANSINKPLPSGKVPLTNKKVFGTKPGSSFTKTNHQPTPVSTSTIVPQQNTFEVEELYNVETQNDDCNEHFEEQHDENLHDESLYDETDEHFWPTTSESQQR</sequence>
<gene>
    <name evidence="2" type="ORF">HHI36_005101</name>
</gene>
<evidence type="ECO:0000256" key="1">
    <source>
        <dbReference type="SAM" id="MobiDB-lite"/>
    </source>
</evidence>
<feature type="region of interest" description="Disordered" evidence="1">
    <location>
        <begin position="1"/>
        <end position="23"/>
    </location>
</feature>
<comment type="caution">
    <text evidence="2">The sequence shown here is derived from an EMBL/GenBank/DDBJ whole genome shotgun (WGS) entry which is preliminary data.</text>
</comment>
<protein>
    <submittedName>
        <fullName evidence="2">Uncharacterized protein</fullName>
    </submittedName>
</protein>
<organism evidence="2 3">
    <name type="scientific">Cryptolaemus montrouzieri</name>
    <dbReference type="NCBI Taxonomy" id="559131"/>
    <lineage>
        <taxon>Eukaryota</taxon>
        <taxon>Metazoa</taxon>
        <taxon>Ecdysozoa</taxon>
        <taxon>Arthropoda</taxon>
        <taxon>Hexapoda</taxon>
        <taxon>Insecta</taxon>
        <taxon>Pterygota</taxon>
        <taxon>Neoptera</taxon>
        <taxon>Endopterygota</taxon>
        <taxon>Coleoptera</taxon>
        <taxon>Polyphaga</taxon>
        <taxon>Cucujiformia</taxon>
        <taxon>Coccinelloidea</taxon>
        <taxon>Coccinellidae</taxon>
        <taxon>Scymninae</taxon>
        <taxon>Scymnini</taxon>
        <taxon>Cryptolaemus</taxon>
    </lineage>
</organism>
<feature type="region of interest" description="Disordered" evidence="1">
    <location>
        <begin position="98"/>
        <end position="130"/>
    </location>
</feature>
<dbReference type="Proteomes" id="UP001516400">
    <property type="component" value="Unassembled WGS sequence"/>
</dbReference>
<evidence type="ECO:0000313" key="3">
    <source>
        <dbReference type="Proteomes" id="UP001516400"/>
    </source>
</evidence>
<keyword evidence="3" id="KW-1185">Reference proteome</keyword>
<accession>A0ABD2NT60</accession>